<feature type="transmembrane region" description="Helical" evidence="8">
    <location>
        <begin position="362"/>
        <end position="379"/>
    </location>
</feature>
<dbReference type="PANTHER" id="PTHR33908:SF11">
    <property type="entry name" value="MEMBRANE PROTEIN"/>
    <property type="match status" value="1"/>
</dbReference>
<evidence type="ECO:0000256" key="2">
    <source>
        <dbReference type="ARBA" id="ARBA00022475"/>
    </source>
</evidence>
<feature type="domain" description="Glycosyltransferase RgtA/B/C/D-like" evidence="9">
    <location>
        <begin position="107"/>
        <end position="219"/>
    </location>
</feature>
<evidence type="ECO:0000313" key="10">
    <source>
        <dbReference type="EMBL" id="EHQ88059.1"/>
    </source>
</evidence>
<keyword evidence="4" id="KW-0808">Transferase</keyword>
<name>H5XSF9_9FIRM</name>
<feature type="transmembrane region" description="Helical" evidence="8">
    <location>
        <begin position="162"/>
        <end position="179"/>
    </location>
</feature>
<dbReference type="EMBL" id="CM001441">
    <property type="protein sequence ID" value="EHQ88059.1"/>
    <property type="molecule type" value="Genomic_DNA"/>
</dbReference>
<feature type="transmembrane region" description="Helical" evidence="8">
    <location>
        <begin position="303"/>
        <end position="324"/>
    </location>
</feature>
<evidence type="ECO:0000256" key="3">
    <source>
        <dbReference type="ARBA" id="ARBA00022676"/>
    </source>
</evidence>
<dbReference type="STRING" id="768710.DesyoDRAFT_0887"/>
<comment type="subcellular location">
    <subcellularLocation>
        <location evidence="1">Cell membrane</location>
        <topology evidence="1">Multi-pass membrane protein</topology>
    </subcellularLocation>
</comment>
<evidence type="ECO:0000256" key="7">
    <source>
        <dbReference type="ARBA" id="ARBA00023136"/>
    </source>
</evidence>
<protein>
    <recommendedName>
        <fullName evidence="9">Glycosyltransferase RgtA/B/C/D-like domain-containing protein</fullName>
    </recommendedName>
</protein>
<keyword evidence="3" id="KW-0328">Glycosyltransferase</keyword>
<dbReference type="RefSeq" id="WP_007779876.1">
    <property type="nucleotide sequence ID" value="NZ_CM001441.1"/>
</dbReference>
<dbReference type="InterPro" id="IPR038731">
    <property type="entry name" value="RgtA/B/C-like"/>
</dbReference>
<keyword evidence="5 8" id="KW-0812">Transmembrane</keyword>
<feature type="transmembrane region" description="Helical" evidence="8">
    <location>
        <begin position="391"/>
        <end position="408"/>
    </location>
</feature>
<dbReference type="AlphaFoldDB" id="H5XSF9"/>
<dbReference type="Pfam" id="PF13231">
    <property type="entry name" value="PMT_2"/>
    <property type="match status" value="1"/>
</dbReference>
<dbReference type="GO" id="GO:0009103">
    <property type="term" value="P:lipopolysaccharide biosynthetic process"/>
    <property type="evidence" value="ECO:0007669"/>
    <property type="project" value="UniProtKB-ARBA"/>
</dbReference>
<feature type="transmembrane region" description="Helical" evidence="8">
    <location>
        <begin position="205"/>
        <end position="223"/>
    </location>
</feature>
<feature type="transmembrane region" description="Helical" evidence="8">
    <location>
        <begin position="111"/>
        <end position="129"/>
    </location>
</feature>
<accession>H5XSF9</accession>
<proteinExistence type="predicted"/>
<feature type="transmembrane region" description="Helical" evidence="8">
    <location>
        <begin position="244"/>
        <end position="266"/>
    </location>
</feature>
<feature type="transmembrane region" description="Helical" evidence="8">
    <location>
        <begin position="80"/>
        <end position="99"/>
    </location>
</feature>
<reference evidence="10 11" key="1">
    <citation type="submission" date="2011-11" db="EMBL/GenBank/DDBJ databases">
        <title>The Noncontiguous Finished genome of Desulfosporosinus youngiae DSM 17734.</title>
        <authorList>
            <consortium name="US DOE Joint Genome Institute (JGI-PGF)"/>
            <person name="Lucas S."/>
            <person name="Han J."/>
            <person name="Lapidus A."/>
            <person name="Cheng J.-F."/>
            <person name="Goodwin L."/>
            <person name="Pitluck S."/>
            <person name="Peters L."/>
            <person name="Ovchinnikova G."/>
            <person name="Lu M."/>
            <person name="Land M.L."/>
            <person name="Hauser L."/>
            <person name="Pester M."/>
            <person name="Spring S."/>
            <person name="Ollivier B."/>
            <person name="Rattei T."/>
            <person name="Klenk H.-P."/>
            <person name="Wagner M."/>
            <person name="Loy A."/>
            <person name="Woyke T.J."/>
        </authorList>
    </citation>
    <scope>NUCLEOTIDE SEQUENCE [LARGE SCALE GENOMIC DNA]</scope>
    <source>
        <strain evidence="10 11">DSM 17734</strain>
    </source>
</reference>
<evidence type="ECO:0000256" key="8">
    <source>
        <dbReference type="SAM" id="Phobius"/>
    </source>
</evidence>
<evidence type="ECO:0000256" key="5">
    <source>
        <dbReference type="ARBA" id="ARBA00022692"/>
    </source>
</evidence>
<keyword evidence="7 8" id="KW-0472">Membrane</keyword>
<feature type="transmembrane region" description="Helical" evidence="8">
    <location>
        <begin position="336"/>
        <end position="356"/>
    </location>
</feature>
<keyword evidence="11" id="KW-1185">Reference proteome</keyword>
<evidence type="ECO:0000256" key="4">
    <source>
        <dbReference type="ARBA" id="ARBA00022679"/>
    </source>
</evidence>
<keyword evidence="2" id="KW-1003">Cell membrane</keyword>
<organism evidence="10 11">
    <name type="scientific">Desulfosporosinus youngiae DSM 17734</name>
    <dbReference type="NCBI Taxonomy" id="768710"/>
    <lineage>
        <taxon>Bacteria</taxon>
        <taxon>Bacillati</taxon>
        <taxon>Bacillota</taxon>
        <taxon>Clostridia</taxon>
        <taxon>Eubacteriales</taxon>
        <taxon>Desulfitobacteriaceae</taxon>
        <taxon>Desulfosporosinus</taxon>
    </lineage>
</organism>
<evidence type="ECO:0000256" key="1">
    <source>
        <dbReference type="ARBA" id="ARBA00004651"/>
    </source>
</evidence>
<dbReference type="GO" id="GO:0016763">
    <property type="term" value="F:pentosyltransferase activity"/>
    <property type="evidence" value="ECO:0007669"/>
    <property type="project" value="TreeGrafter"/>
</dbReference>
<dbReference type="Proteomes" id="UP000005104">
    <property type="component" value="Chromosome"/>
</dbReference>
<evidence type="ECO:0000313" key="11">
    <source>
        <dbReference type="Proteomes" id="UP000005104"/>
    </source>
</evidence>
<evidence type="ECO:0000256" key="6">
    <source>
        <dbReference type="ARBA" id="ARBA00022989"/>
    </source>
</evidence>
<evidence type="ECO:0000259" key="9">
    <source>
        <dbReference type="Pfam" id="PF13231"/>
    </source>
</evidence>
<dbReference type="HOGENOM" id="CLU_038353_0_0_9"/>
<dbReference type="PANTHER" id="PTHR33908">
    <property type="entry name" value="MANNOSYLTRANSFERASE YKCB-RELATED"/>
    <property type="match status" value="1"/>
</dbReference>
<keyword evidence="6 8" id="KW-1133">Transmembrane helix</keyword>
<feature type="transmembrane region" description="Helical" evidence="8">
    <location>
        <begin position="26"/>
        <end position="45"/>
    </location>
</feature>
<gene>
    <name evidence="10" type="ORF">DesyoDRAFT_0887</name>
</gene>
<dbReference type="GO" id="GO:0005886">
    <property type="term" value="C:plasma membrane"/>
    <property type="evidence" value="ECO:0007669"/>
    <property type="project" value="UniProtKB-SubCell"/>
</dbReference>
<dbReference type="InterPro" id="IPR050297">
    <property type="entry name" value="LipidA_mod_glycosyltrf_83"/>
</dbReference>
<feature type="transmembrane region" description="Helical" evidence="8">
    <location>
        <begin position="136"/>
        <end position="156"/>
    </location>
</feature>
<sequence>MKLAIEVKGMQKNLHDIEIQRLDKKLIWLTGITVFMLECLAGYYYNVYVGYYHGDGISRVANAFYVLYSRDPHLGAIGFVWNPLPSMVDMIFLLLYPWIPAMATKGISGLLMSAIFASLTASVLAYAFIQRGLPRWSAVVFPLLFSLNPMIFLFGFNGLSDAPFIFFLISSIVCFLNWLDNNRLGDLVTASFALAFSFWCRYEAVPFGFSMFLACMIATMFFHKNPPPPDEGPFRYKWSRTEGMLSVLAPPLCYSMIVWVLLNWIIMDNPLNFLNGEYTNTAQIEGHLSSPMYASMVHNPINAGYFALKKIAVFSTPLIAILILRLFNRRLFKWDTLILLGLFMSIPMLQIVMLMAGMTLGWLRYFMYVLPVSVAWLPYELSKLKRKWQIMIPLAAMIVNYGILSYAITQPSIAPDENTFLQNSFGKRSQTYYDWKHYIEVAEYLDKEYPQSIILTDSFSAFFIILQSHFPKRFYITSDYYFKDAIADPRKFGVNYILIPKPGSEAVISAINNTYPNLFYHGVDWAELVKDFGGNWRLYKVTKSTGGEVE</sequence>
<dbReference type="eggNOG" id="COG1807">
    <property type="taxonomic scope" value="Bacteria"/>
</dbReference>